<dbReference type="InterPro" id="IPR021269">
    <property type="entry name" value="DUF2848"/>
</dbReference>
<gene>
    <name evidence="1" type="ORF">SAMN05878482_102751</name>
</gene>
<comment type="caution">
    <text evidence="1">The sequence shown here is derived from an EMBL/GenBank/DDBJ whole genome shotgun (WGS) entry which is preliminary data.</text>
</comment>
<dbReference type="Pfam" id="PF11010">
    <property type="entry name" value="DUF2848"/>
    <property type="match status" value="1"/>
</dbReference>
<evidence type="ECO:0000313" key="2">
    <source>
        <dbReference type="Proteomes" id="UP000185829"/>
    </source>
</evidence>
<name>A0A9X8R8C3_9BACI</name>
<protein>
    <recommendedName>
        <fullName evidence="3">DUF2848 domain-containing protein</fullName>
    </recommendedName>
</protein>
<evidence type="ECO:0008006" key="3">
    <source>
        <dbReference type="Google" id="ProtNLM"/>
    </source>
</evidence>
<proteinExistence type="predicted"/>
<dbReference type="Proteomes" id="UP000185829">
    <property type="component" value="Unassembled WGS sequence"/>
</dbReference>
<evidence type="ECO:0000313" key="1">
    <source>
        <dbReference type="EMBL" id="SIR00481.1"/>
    </source>
</evidence>
<dbReference type="EMBL" id="FTMX01000002">
    <property type="protein sequence ID" value="SIR00481.1"/>
    <property type="molecule type" value="Genomic_DNA"/>
</dbReference>
<accession>A0A9X8R8C3</accession>
<dbReference type="RefSeq" id="WP_260320810.1">
    <property type="nucleotide sequence ID" value="NZ_FTMX01000002.1"/>
</dbReference>
<reference evidence="1 2" key="1">
    <citation type="submission" date="2017-01" db="EMBL/GenBank/DDBJ databases">
        <authorList>
            <person name="Varghese N."/>
            <person name="Submissions S."/>
        </authorList>
    </citation>
    <scope>NUCLEOTIDE SEQUENCE [LARGE SCALE GENOMIC DNA]</scope>
    <source>
        <strain evidence="1 2">RUG2-6</strain>
    </source>
</reference>
<dbReference type="AlphaFoldDB" id="A0A9X8R8C3"/>
<organism evidence="1 2">
    <name type="scientific">Peribacillus simplex</name>
    <dbReference type="NCBI Taxonomy" id="1478"/>
    <lineage>
        <taxon>Bacteria</taxon>
        <taxon>Bacillati</taxon>
        <taxon>Bacillota</taxon>
        <taxon>Bacilli</taxon>
        <taxon>Bacillales</taxon>
        <taxon>Bacillaceae</taxon>
        <taxon>Peribacillus</taxon>
    </lineage>
</organism>
<sequence>MININVCGRNIVADPKRLLIAGYTGKDQESVKKHIDELKEIGVPAPPQVPMIYDLSTNLITTNKSISVIQESSSGEAEVVIMKIGGKWYLGLGSDHTDRGLEKVSIQKSKQVCSKPISTQFWSLDDVKDRWDDIEMRSWMIVDGVKKEYQTGKLGEFLHPEELLEIIEERGYDSEDMIVFCGTLPIKNGEFIYGEAFSAELYDRLTGNKIQLNYQVHILTDAEVV</sequence>